<keyword evidence="3" id="KW-0812">Transmembrane</keyword>
<sequence>MSIPSGAVAGIVIGVIVLLLIWILYVSIYVVQQSEGIVIERLGRFHRVLDSGINFVMPFIDQPRNFTWRKTYITTSGTITDEVKASTRIDLRESVFNFLKQEVYTKDTVLLDVHAIMFYKIFDIKKAIYEVEDLQGALSNTSQTQIKEVFGNMTFSQALESQTQINDHLGAEFSKLFSGWGVVVERMELLDLSPKAVISEAMKKQMVAERKRRGDFIKSEGDKCAQLLLADGKKTESINLGIAEQESTRKISEGAAEATVELAQAESASLEYMQNVLHEEGGENAQINYMISLKYLDTLEARKSVKILHVPFKIDGIQSILDDFTSPYQNLLHNINNNNFNINNNNYSFSNSPGGGNQTFKKNNDNNNINSNNNNYNNSEYIKPQTPSQQTTKRTEKKDFSELD</sequence>
<feature type="domain" description="Band 7" evidence="4">
    <location>
        <begin position="26"/>
        <end position="206"/>
    </location>
</feature>
<dbReference type="CDD" id="cd08829">
    <property type="entry name" value="SPFH_paraslipin"/>
    <property type="match status" value="1"/>
</dbReference>
<keyword evidence="3" id="KW-0472">Membrane</keyword>
<dbReference type="GO" id="GO:0007005">
    <property type="term" value="P:mitochondrion organization"/>
    <property type="evidence" value="ECO:0007669"/>
    <property type="project" value="TreeGrafter"/>
</dbReference>
<dbReference type="Gene3D" id="3.30.479.30">
    <property type="entry name" value="Band 7 domain"/>
    <property type="match status" value="1"/>
</dbReference>
<dbReference type="Pfam" id="PF01145">
    <property type="entry name" value="Band_7"/>
    <property type="match status" value="1"/>
</dbReference>
<name>A0AAN7YR47_9MYCE</name>
<dbReference type="SUPFAM" id="SSF117892">
    <property type="entry name" value="Band 7/SPFH domain"/>
    <property type="match status" value="1"/>
</dbReference>
<organism evidence="5 6">
    <name type="scientific">Dictyostelium firmibasis</name>
    <dbReference type="NCBI Taxonomy" id="79012"/>
    <lineage>
        <taxon>Eukaryota</taxon>
        <taxon>Amoebozoa</taxon>
        <taxon>Evosea</taxon>
        <taxon>Eumycetozoa</taxon>
        <taxon>Dictyostelia</taxon>
        <taxon>Dictyosteliales</taxon>
        <taxon>Dictyosteliaceae</taxon>
        <taxon>Dictyostelium</taxon>
    </lineage>
</organism>
<dbReference type="GO" id="GO:0098552">
    <property type="term" value="C:side of membrane"/>
    <property type="evidence" value="ECO:0007669"/>
    <property type="project" value="UniProtKB-ARBA"/>
</dbReference>
<feature type="region of interest" description="Disordered" evidence="2">
    <location>
        <begin position="350"/>
        <end position="404"/>
    </location>
</feature>
<dbReference type="InterPro" id="IPR050710">
    <property type="entry name" value="Band7/mec-2_domain"/>
</dbReference>
<reference evidence="5 6" key="1">
    <citation type="submission" date="2023-11" db="EMBL/GenBank/DDBJ databases">
        <title>Dfirmibasis_genome.</title>
        <authorList>
            <person name="Edelbroek B."/>
            <person name="Kjellin J."/>
            <person name="Jerlstrom-Hultqvist J."/>
            <person name="Soderbom F."/>
        </authorList>
    </citation>
    <scope>NUCLEOTIDE SEQUENCE [LARGE SCALE GENOMIC DNA]</scope>
    <source>
        <strain evidence="5 6">TNS-C-14</strain>
    </source>
</reference>
<protein>
    <recommendedName>
        <fullName evidence="4">Band 7 domain-containing protein</fullName>
    </recommendedName>
</protein>
<proteinExistence type="inferred from homology"/>
<evidence type="ECO:0000256" key="3">
    <source>
        <dbReference type="SAM" id="Phobius"/>
    </source>
</evidence>
<gene>
    <name evidence="5" type="ORF">RB653_001026</name>
</gene>
<evidence type="ECO:0000256" key="2">
    <source>
        <dbReference type="SAM" id="MobiDB-lite"/>
    </source>
</evidence>
<comment type="similarity">
    <text evidence="1">Belongs to the band 7/mec-2 family.</text>
</comment>
<dbReference type="AlphaFoldDB" id="A0AAN7YR47"/>
<dbReference type="Proteomes" id="UP001344447">
    <property type="component" value="Unassembled WGS sequence"/>
</dbReference>
<evidence type="ECO:0000259" key="4">
    <source>
        <dbReference type="SMART" id="SM00244"/>
    </source>
</evidence>
<comment type="caution">
    <text evidence="5">The sequence shown here is derived from an EMBL/GenBank/DDBJ whole genome shotgun (WGS) entry which is preliminary data.</text>
</comment>
<dbReference type="FunFam" id="3.30.479.30:FF:000004">
    <property type="entry name" value="Putative membrane protease family, stomatin"/>
    <property type="match status" value="1"/>
</dbReference>
<feature type="transmembrane region" description="Helical" evidence="3">
    <location>
        <begin position="6"/>
        <end position="31"/>
    </location>
</feature>
<dbReference type="InterPro" id="IPR036013">
    <property type="entry name" value="Band_7/SPFH_dom_sf"/>
</dbReference>
<keyword evidence="3" id="KW-1133">Transmembrane helix</keyword>
<evidence type="ECO:0000313" key="6">
    <source>
        <dbReference type="Proteomes" id="UP001344447"/>
    </source>
</evidence>
<feature type="compositionally biased region" description="Low complexity" evidence="2">
    <location>
        <begin position="365"/>
        <end position="378"/>
    </location>
</feature>
<feature type="compositionally biased region" description="Basic and acidic residues" evidence="2">
    <location>
        <begin position="393"/>
        <end position="404"/>
    </location>
</feature>
<accession>A0AAN7YR47</accession>
<evidence type="ECO:0000313" key="5">
    <source>
        <dbReference type="EMBL" id="KAK5580999.1"/>
    </source>
</evidence>
<dbReference type="InterPro" id="IPR001107">
    <property type="entry name" value="Band_7"/>
</dbReference>
<dbReference type="SMART" id="SM00244">
    <property type="entry name" value="PHB"/>
    <property type="match status" value="1"/>
</dbReference>
<dbReference type="GO" id="GO:0005886">
    <property type="term" value="C:plasma membrane"/>
    <property type="evidence" value="ECO:0007669"/>
    <property type="project" value="UniProtKB-ARBA"/>
</dbReference>
<dbReference type="GO" id="GO:0005739">
    <property type="term" value="C:mitochondrion"/>
    <property type="evidence" value="ECO:0007669"/>
    <property type="project" value="TreeGrafter"/>
</dbReference>
<dbReference type="PANTHER" id="PTHR43327">
    <property type="entry name" value="STOMATIN-LIKE PROTEIN 2, MITOCHONDRIAL"/>
    <property type="match status" value="1"/>
</dbReference>
<dbReference type="EMBL" id="JAVFKY010000002">
    <property type="protein sequence ID" value="KAK5580999.1"/>
    <property type="molecule type" value="Genomic_DNA"/>
</dbReference>
<dbReference type="PANTHER" id="PTHR43327:SF10">
    <property type="entry name" value="STOMATIN-LIKE PROTEIN 2, MITOCHONDRIAL"/>
    <property type="match status" value="1"/>
</dbReference>
<evidence type="ECO:0000256" key="1">
    <source>
        <dbReference type="ARBA" id="ARBA00008164"/>
    </source>
</evidence>
<keyword evidence="6" id="KW-1185">Reference proteome</keyword>